<organism evidence="2 3">
    <name type="scientific">Zymoseptoria brevis</name>
    <dbReference type="NCBI Taxonomy" id="1047168"/>
    <lineage>
        <taxon>Eukaryota</taxon>
        <taxon>Fungi</taxon>
        <taxon>Dikarya</taxon>
        <taxon>Ascomycota</taxon>
        <taxon>Pezizomycotina</taxon>
        <taxon>Dothideomycetes</taxon>
        <taxon>Dothideomycetidae</taxon>
        <taxon>Mycosphaerellales</taxon>
        <taxon>Mycosphaerellaceae</taxon>
        <taxon>Zymoseptoria</taxon>
    </lineage>
</organism>
<gene>
    <name evidence="2" type="ORF">TI39_contig4171g00002</name>
</gene>
<name>A0A0F4GB68_9PEZI</name>
<feature type="region of interest" description="Disordered" evidence="1">
    <location>
        <begin position="163"/>
        <end position="283"/>
    </location>
</feature>
<reference evidence="2 3" key="1">
    <citation type="submission" date="2015-03" db="EMBL/GenBank/DDBJ databases">
        <title>RNA-seq based gene annotation and comparative genomics of four Zymoseptoria species reveal species-specific pathogenicity related genes and transposable element activity.</title>
        <authorList>
            <person name="Grandaubert J."/>
            <person name="Bhattacharyya A."/>
            <person name="Stukenbrock E.H."/>
        </authorList>
    </citation>
    <scope>NUCLEOTIDE SEQUENCE [LARGE SCALE GENOMIC DNA]</scope>
    <source>
        <strain evidence="2 3">Zb18110</strain>
    </source>
</reference>
<feature type="compositionally biased region" description="Acidic residues" evidence="1">
    <location>
        <begin position="211"/>
        <end position="220"/>
    </location>
</feature>
<evidence type="ECO:0000256" key="1">
    <source>
        <dbReference type="SAM" id="MobiDB-lite"/>
    </source>
</evidence>
<feature type="region of interest" description="Disordered" evidence="1">
    <location>
        <begin position="1"/>
        <end position="150"/>
    </location>
</feature>
<comment type="caution">
    <text evidence="2">The sequence shown here is derived from an EMBL/GenBank/DDBJ whole genome shotgun (WGS) entry which is preliminary data.</text>
</comment>
<sequence>MDVLEELVEQMRAAIPHSQERSHNGSMMSSSIASSPCPASRLPSSGNLQRASSAAPQHISSTSQGGSMHDPTPSSCTIQGDSTYNPILSSSTISQGDDTTEAEENTSPERALPASTVMQSQVMLNADGKKLSLDHSDNDEAEDWSDTDADEVAVELGRRLVTPLADVSSPPGSDDQHAGSLSLVVEMAGKQAIPEPSPVHFRRSREHLDSPDSDDDEDSTVEQYDNLGSPADHTAEFASLSRGTPGILFQPDTDAVATGSERHDLTPSRAGSASANGRDDERVDASTITEAAINTIQLPKGACKEALLRYDRKQRLRLSKYSSETHTNDGT</sequence>
<dbReference type="Proteomes" id="UP000033647">
    <property type="component" value="Unassembled WGS sequence"/>
</dbReference>
<accession>A0A0F4GB68</accession>
<evidence type="ECO:0000313" key="2">
    <source>
        <dbReference type="EMBL" id="KJX94636.1"/>
    </source>
</evidence>
<feature type="compositionally biased region" description="Acidic residues" evidence="1">
    <location>
        <begin position="139"/>
        <end position="150"/>
    </location>
</feature>
<evidence type="ECO:0000313" key="3">
    <source>
        <dbReference type="Proteomes" id="UP000033647"/>
    </source>
</evidence>
<feature type="compositionally biased region" description="Polar residues" evidence="1">
    <location>
        <begin position="42"/>
        <end position="97"/>
    </location>
</feature>
<protein>
    <submittedName>
        <fullName evidence="2">Uncharacterized protein</fullName>
    </submittedName>
</protein>
<feature type="compositionally biased region" description="Basic and acidic residues" evidence="1">
    <location>
        <begin position="127"/>
        <end position="138"/>
    </location>
</feature>
<keyword evidence="3" id="KW-1185">Reference proteome</keyword>
<dbReference type="AlphaFoldDB" id="A0A0F4GB68"/>
<dbReference type="EMBL" id="LAFY01004130">
    <property type="protein sequence ID" value="KJX94636.1"/>
    <property type="molecule type" value="Genomic_DNA"/>
</dbReference>
<dbReference type="OrthoDB" id="10587935at2759"/>
<proteinExistence type="predicted"/>
<feature type="compositionally biased region" description="Low complexity" evidence="1">
    <location>
        <begin position="26"/>
        <end position="40"/>
    </location>
</feature>